<protein>
    <recommendedName>
        <fullName evidence="3">Type II toxin-antitoxin system RelE/ParE family toxin</fullName>
    </recommendedName>
</protein>
<organism evidence="1 2">
    <name type="scientific">Streptomyces phaeolivaceus</name>
    <dbReference type="NCBI Taxonomy" id="2653200"/>
    <lineage>
        <taxon>Bacteria</taxon>
        <taxon>Bacillati</taxon>
        <taxon>Actinomycetota</taxon>
        <taxon>Actinomycetes</taxon>
        <taxon>Kitasatosporales</taxon>
        <taxon>Streptomycetaceae</taxon>
        <taxon>Streptomyces</taxon>
    </lineage>
</organism>
<dbReference type="AlphaFoldDB" id="A0A5P8K4W3"/>
<name>A0A5P8K4W3_9ACTN</name>
<sequence>MPHEDIHEVLYTEPAARERDRLDPTRRATFDKAIELLARDPYTELSRTIGVGDQDREIRLTSQIVAEYMVSRGRLLLVMLRIFDDADILLPEEG</sequence>
<proteinExistence type="predicted"/>
<reference evidence="1 2" key="1">
    <citation type="submission" date="2019-10" db="EMBL/GenBank/DDBJ databases">
        <title>Streptomyces sp. strain GY16 isolated from leaves of Broussonetia papyrifera.</title>
        <authorList>
            <person name="Mo P."/>
        </authorList>
    </citation>
    <scope>NUCLEOTIDE SEQUENCE [LARGE SCALE GENOMIC DNA]</scope>
    <source>
        <strain evidence="1 2">GY16</strain>
    </source>
</reference>
<keyword evidence="2" id="KW-1185">Reference proteome</keyword>
<accession>A0A5P8K4W3</accession>
<dbReference type="EMBL" id="CP045096">
    <property type="protein sequence ID" value="QFQ98295.1"/>
    <property type="molecule type" value="Genomic_DNA"/>
</dbReference>
<dbReference type="KEGG" id="sphv:F9278_21240"/>
<evidence type="ECO:0000313" key="1">
    <source>
        <dbReference type="EMBL" id="QFQ98295.1"/>
    </source>
</evidence>
<gene>
    <name evidence="1" type="ORF">F9278_21240</name>
</gene>
<evidence type="ECO:0000313" key="2">
    <source>
        <dbReference type="Proteomes" id="UP000327294"/>
    </source>
</evidence>
<evidence type="ECO:0008006" key="3">
    <source>
        <dbReference type="Google" id="ProtNLM"/>
    </source>
</evidence>
<dbReference type="Proteomes" id="UP000327294">
    <property type="component" value="Chromosome"/>
</dbReference>
<dbReference type="RefSeq" id="WP_152169764.1">
    <property type="nucleotide sequence ID" value="NZ_CP045096.1"/>
</dbReference>